<keyword evidence="2" id="KW-1185">Reference proteome</keyword>
<proteinExistence type="predicted"/>
<comment type="caution">
    <text evidence="1">The sequence shown here is derived from an EMBL/GenBank/DDBJ whole genome shotgun (WGS) entry which is preliminary data.</text>
</comment>
<protein>
    <submittedName>
        <fullName evidence="1">Uncharacterized protein</fullName>
    </submittedName>
</protein>
<dbReference type="Proteomes" id="UP000192328">
    <property type="component" value="Unassembled WGS sequence"/>
</dbReference>
<dbReference type="EMBL" id="FWXZ01000002">
    <property type="protein sequence ID" value="SMC58723.1"/>
    <property type="molecule type" value="Genomic_DNA"/>
</dbReference>
<evidence type="ECO:0000313" key="1">
    <source>
        <dbReference type="EMBL" id="SMC58723.1"/>
    </source>
</evidence>
<reference evidence="1" key="1">
    <citation type="submission" date="2017-04" db="EMBL/GenBank/DDBJ databases">
        <authorList>
            <person name="Varghese N."/>
            <person name="Submissions S."/>
        </authorList>
    </citation>
    <scope>NUCLEOTIDE SEQUENCE</scope>
    <source>
        <strain evidence="1">WTE2008</strain>
    </source>
</reference>
<evidence type="ECO:0000313" key="2">
    <source>
        <dbReference type="Proteomes" id="UP000192328"/>
    </source>
</evidence>
<accession>A0AC61PL43</accession>
<organism evidence="1 2">
    <name type="scientific">Aristaeella lactis</name>
    <dbReference type="NCBI Taxonomy" id="3046383"/>
    <lineage>
        <taxon>Bacteria</taxon>
        <taxon>Bacillati</taxon>
        <taxon>Bacillota</taxon>
        <taxon>Clostridia</taxon>
        <taxon>Eubacteriales</taxon>
        <taxon>Aristaeellaceae</taxon>
        <taxon>Aristaeella</taxon>
    </lineage>
</organism>
<name>A0AC61PL43_9FIRM</name>
<sequence>MGILSGILIAGAVLVGSKVLYSGGKALYNDIKEEQKRRNTPCLFEDGFTEEQFVEMVVEAKKDIKRLKKYYVETAIVHGTALSQSGLSEWKFTIDFNDYGHLTGRYWIKSDNIDSTLPKVFADRISERIIQNRR</sequence>
<gene>
    <name evidence="1" type="ORF">SAMN06297397_1577</name>
</gene>